<dbReference type="Pfam" id="PF00612">
    <property type="entry name" value="IQ"/>
    <property type="match status" value="1"/>
</dbReference>
<evidence type="ECO:0000256" key="20">
    <source>
        <dbReference type="ARBA" id="ARBA00023273"/>
    </source>
</evidence>
<proteinExistence type="inferred from homology"/>
<keyword evidence="13 27" id="KW-0341">Growth regulation</keyword>
<dbReference type="Pfam" id="PF10580">
    <property type="entry name" value="Neuromodulin_N"/>
    <property type="match status" value="1"/>
</dbReference>
<evidence type="ECO:0000256" key="16">
    <source>
        <dbReference type="ARBA" id="ARBA00022902"/>
    </source>
</evidence>
<comment type="caution">
    <text evidence="31">The sequence shown here is derived from an EMBL/GenBank/DDBJ whole genome shotgun (WGS) entry which is preliminary data.</text>
</comment>
<evidence type="ECO:0000256" key="28">
    <source>
        <dbReference type="SAM" id="MobiDB-lite"/>
    </source>
</evidence>
<dbReference type="GO" id="GO:0014069">
    <property type="term" value="C:postsynaptic density"/>
    <property type="evidence" value="ECO:0007669"/>
    <property type="project" value="TreeGrafter"/>
</dbReference>
<evidence type="ECO:0000256" key="8">
    <source>
        <dbReference type="ARBA" id="ARBA00021591"/>
    </source>
</evidence>
<dbReference type="EMBL" id="JAATJV010245699">
    <property type="protein sequence ID" value="MBZ3875182.1"/>
    <property type="molecule type" value="Genomic_DNA"/>
</dbReference>
<name>A0AA41MNI6_SCICA</name>
<keyword evidence="11 27" id="KW-0963">Cytoplasm</keyword>
<evidence type="ECO:0000256" key="23">
    <source>
        <dbReference type="ARBA" id="ARBA00030597"/>
    </source>
</evidence>
<reference evidence="31" key="1">
    <citation type="submission" date="2020-03" db="EMBL/GenBank/DDBJ databases">
        <title>Studies in the Genomics of Life Span.</title>
        <authorList>
            <person name="Glass D."/>
        </authorList>
    </citation>
    <scope>NUCLEOTIDE SEQUENCE</scope>
    <source>
        <strain evidence="31">SUZIE</strain>
        <tissue evidence="31">Muscle</tissue>
    </source>
</reference>
<evidence type="ECO:0000256" key="12">
    <source>
        <dbReference type="ARBA" id="ARBA00022553"/>
    </source>
</evidence>
<evidence type="ECO:0000256" key="27">
    <source>
        <dbReference type="RuleBase" id="RU368113"/>
    </source>
</evidence>
<evidence type="ECO:0000256" key="15">
    <source>
        <dbReference type="ARBA" id="ARBA00022860"/>
    </source>
</evidence>
<dbReference type="FunFam" id="1.20.5.190:FF:000075">
    <property type="entry name" value="Neuromodulin"/>
    <property type="match status" value="1"/>
</dbReference>
<dbReference type="PROSITE" id="PS50096">
    <property type="entry name" value="IQ"/>
    <property type="match status" value="1"/>
</dbReference>
<keyword evidence="20 27" id="KW-0966">Cell projection</keyword>
<dbReference type="InterPro" id="IPR018947">
    <property type="entry name" value="Neuromodulin_N"/>
</dbReference>
<evidence type="ECO:0000256" key="2">
    <source>
        <dbReference type="ARBA" id="ARBA00004484"/>
    </source>
</evidence>
<dbReference type="GO" id="GO:0035727">
    <property type="term" value="F:lysophosphatidic acid binding"/>
    <property type="evidence" value="ECO:0007669"/>
    <property type="project" value="TreeGrafter"/>
</dbReference>
<evidence type="ECO:0000256" key="25">
    <source>
        <dbReference type="ARBA" id="ARBA00034103"/>
    </source>
</evidence>
<dbReference type="AlphaFoldDB" id="A0AA41MNI6"/>
<evidence type="ECO:0000256" key="21">
    <source>
        <dbReference type="ARBA" id="ARBA00023288"/>
    </source>
</evidence>
<dbReference type="PROSITE" id="PS00413">
    <property type="entry name" value="NEUROMODULIN_2"/>
    <property type="match status" value="1"/>
</dbReference>
<dbReference type="GO" id="GO:0030425">
    <property type="term" value="C:dendrite"/>
    <property type="evidence" value="ECO:0007669"/>
    <property type="project" value="UniProtKB-SubCell"/>
</dbReference>
<feature type="compositionally biased region" description="Basic and acidic residues" evidence="28">
    <location>
        <begin position="232"/>
        <end position="251"/>
    </location>
</feature>
<evidence type="ECO:0000256" key="19">
    <source>
        <dbReference type="ARBA" id="ARBA00023139"/>
    </source>
</evidence>
<evidence type="ECO:0000256" key="5">
    <source>
        <dbReference type="ARBA" id="ARBA00004503"/>
    </source>
</evidence>
<accession>A0AA41MNI6</accession>
<gene>
    <name evidence="31" type="ORF">SUZIE_131655</name>
</gene>
<dbReference type="PANTHER" id="PTHR10699:SF15">
    <property type="entry name" value="NEUROMODULIN"/>
    <property type="match status" value="1"/>
</dbReference>
<organism evidence="31 32">
    <name type="scientific">Sciurus carolinensis</name>
    <name type="common">Eastern gray squirrel</name>
    <dbReference type="NCBI Taxonomy" id="30640"/>
    <lineage>
        <taxon>Eukaryota</taxon>
        <taxon>Metazoa</taxon>
        <taxon>Chordata</taxon>
        <taxon>Craniata</taxon>
        <taxon>Vertebrata</taxon>
        <taxon>Euteleostomi</taxon>
        <taxon>Mammalia</taxon>
        <taxon>Eutheria</taxon>
        <taxon>Euarchontoglires</taxon>
        <taxon>Glires</taxon>
        <taxon>Rodentia</taxon>
        <taxon>Sciuromorpha</taxon>
        <taxon>Sciuridae</taxon>
        <taxon>Sciurinae</taxon>
        <taxon>Sciurini</taxon>
        <taxon>Sciurus</taxon>
    </lineage>
</organism>
<dbReference type="SMART" id="SM00015">
    <property type="entry name" value="IQ"/>
    <property type="match status" value="1"/>
</dbReference>
<feature type="domain" description="Neuromodulin N-terminal" evidence="30">
    <location>
        <begin position="177"/>
        <end position="197"/>
    </location>
</feature>
<evidence type="ECO:0000256" key="22">
    <source>
        <dbReference type="ARBA" id="ARBA00025215"/>
    </source>
</evidence>
<evidence type="ECO:0000256" key="1">
    <source>
        <dbReference type="ARBA" id="ARBA00004279"/>
    </source>
</evidence>
<dbReference type="InterPro" id="IPR001422">
    <property type="entry name" value="Neuromodulin"/>
</dbReference>
<evidence type="ECO:0000256" key="24">
    <source>
        <dbReference type="ARBA" id="ARBA00033250"/>
    </source>
</evidence>
<dbReference type="GO" id="GO:0032584">
    <property type="term" value="C:growth cone membrane"/>
    <property type="evidence" value="ECO:0007669"/>
    <property type="project" value="UniProtKB-SubCell"/>
</dbReference>
<dbReference type="GO" id="GO:0031527">
    <property type="term" value="C:filopodium membrane"/>
    <property type="evidence" value="ECO:0007669"/>
    <property type="project" value="UniProtKB-SubCell"/>
</dbReference>
<evidence type="ECO:0000256" key="9">
    <source>
        <dbReference type="ARBA" id="ARBA00022473"/>
    </source>
</evidence>
<dbReference type="GO" id="GO:0043204">
    <property type="term" value="C:perikaryon"/>
    <property type="evidence" value="ECO:0007669"/>
    <property type="project" value="UniProtKB-SubCell"/>
</dbReference>
<evidence type="ECO:0000259" key="29">
    <source>
        <dbReference type="Pfam" id="PF06614"/>
    </source>
</evidence>
<dbReference type="Gene3D" id="1.20.5.190">
    <property type="match status" value="1"/>
</dbReference>
<evidence type="ECO:0000256" key="6">
    <source>
        <dbReference type="ARBA" id="ARBA00004516"/>
    </source>
</evidence>
<evidence type="ECO:0000256" key="7">
    <source>
        <dbReference type="ARBA" id="ARBA00005890"/>
    </source>
</evidence>
<sequence length="405" mass="43558">MIVNIYAPNNGASLYIKQILLNFRNHIDRNTIILGDFSALLSPLDRSSKQNPTKETIELNNTINNLDLIDIYRIFHPSTSRFTFFSAAHGTFSKIDCVLYHKAALRKCKKIEILPCVLSDHNGLRVEINDKIKNNHSKETGFPTTDVVSDVASIFHTLTCKRFAKMQILIQLTLDLVEKNDEDQKIEQDGIKPEDKAHKAATKIQASFRGHITRKKLKGEKKGDAQAAEAEANEKKEEAPAADGVGKKEGEGPAADAAPAPGPKADEPGKAGDTPSEEKKAEGDAAPEQAAPQAPAPSEEKAGSAETESAAKASTDNSPSSKAEDVPAKEEPKQADVPAAVTAAAATTPAAEDAAAKATAQPPTETAESSQAEEKIEAVDETKPKESARQDEGKEEEREADQEHA</sequence>
<dbReference type="GO" id="GO:0005516">
    <property type="term" value="F:calmodulin binding"/>
    <property type="evidence" value="ECO:0007669"/>
    <property type="project" value="UniProtKB-UniRule"/>
</dbReference>
<dbReference type="InterPro" id="IPR017454">
    <property type="entry name" value="Neuromodulin_C"/>
</dbReference>
<feature type="compositionally biased region" description="Low complexity" evidence="28">
    <location>
        <begin position="284"/>
        <end position="297"/>
    </location>
</feature>
<protein>
    <recommendedName>
        <fullName evidence="8 27">Neuromodulin</fullName>
    </recommendedName>
    <alternativeName>
        <fullName evidence="23 27">Axonal membrane protein GAP-43</fullName>
    </alternativeName>
    <alternativeName>
        <fullName evidence="24 27">Growth-associated protein 43</fullName>
    </alternativeName>
</protein>
<feature type="compositionally biased region" description="Low complexity" evidence="28">
    <location>
        <begin position="335"/>
        <end position="367"/>
    </location>
</feature>
<evidence type="ECO:0000259" key="30">
    <source>
        <dbReference type="Pfam" id="PF10580"/>
    </source>
</evidence>
<dbReference type="InterPro" id="IPR033137">
    <property type="entry name" value="Neuromodulin_P_site"/>
</dbReference>
<comment type="subunit">
    <text evidence="26 27">Identified in a complex containing FGFR4, NCAM1, CDH2, PLCG1, FRS2, SRC, SHC1, GAP43 and CTTN. Interacts (via IQ domain) with calmodulin. Binds calmodulin with a greater affinity in the absence of Ca(2+) than in its presence.</text>
</comment>
<feature type="compositionally biased region" description="Basic and acidic residues" evidence="28">
    <location>
        <begin position="264"/>
        <end position="283"/>
    </location>
</feature>
<evidence type="ECO:0000256" key="14">
    <source>
        <dbReference type="ARBA" id="ARBA00022782"/>
    </source>
</evidence>
<dbReference type="GO" id="GO:0016198">
    <property type="term" value="P:axon choice point recognition"/>
    <property type="evidence" value="ECO:0007669"/>
    <property type="project" value="TreeGrafter"/>
</dbReference>
<comment type="subcellular location">
    <subcellularLocation>
        <location evidence="27">Cell membrane</location>
        <topology evidence="27">Peripheral membrane protein</topology>
        <orientation evidence="27">Cytoplasmic side</orientation>
    </subcellularLocation>
    <subcellularLocation>
        <location evidence="5 27">Cell projection</location>
        <location evidence="5 27">Growth cone membrane</location>
        <topology evidence="5 27">Peripheral membrane protein</topology>
        <orientation evidence="5 27">Cytoplasmic side</orientation>
    </subcellularLocation>
    <subcellularLocation>
        <location evidence="25 27">Synapse</location>
    </subcellularLocation>
    <subcellularLocation>
        <location evidence="6 27">Cell projection</location>
        <location evidence="6 27">Filopodium membrane</location>
        <topology evidence="6 27">Peripheral membrane protein</topology>
    </subcellularLocation>
    <subcellularLocation>
        <location evidence="2 27">Perikaryon</location>
    </subcellularLocation>
    <subcellularLocation>
        <location evidence="1 27">Cell projection</location>
        <location evidence="1 27">Dendrite</location>
    </subcellularLocation>
    <subcellularLocation>
        <location evidence="3 27">Cell projection</location>
        <location evidence="3 27">Axon</location>
    </subcellularLocation>
    <subcellularLocation>
        <location evidence="4 27">Cytoplasm</location>
    </subcellularLocation>
    <text evidence="27">Cytoplasmic surface of growth cone and synaptic plasma membranes.</text>
</comment>
<evidence type="ECO:0000256" key="13">
    <source>
        <dbReference type="ARBA" id="ARBA00022604"/>
    </source>
</evidence>
<keyword evidence="19 27" id="KW-0564">Palmitate</keyword>
<comment type="similarity">
    <text evidence="7 27">Belongs to the neuromodulin family.</text>
</comment>
<feature type="compositionally biased region" description="Basic and acidic residues" evidence="28">
    <location>
        <begin position="187"/>
        <end position="198"/>
    </location>
</feature>
<dbReference type="GO" id="GO:1901981">
    <property type="term" value="F:phosphatidylinositol phosphate binding"/>
    <property type="evidence" value="ECO:0007669"/>
    <property type="project" value="TreeGrafter"/>
</dbReference>
<keyword evidence="12 27" id="KW-0597">Phosphoprotein</keyword>
<dbReference type="Proteomes" id="UP001166674">
    <property type="component" value="Unassembled WGS sequence"/>
</dbReference>
<feature type="domain" description="Neuromodulin C-terminal" evidence="29">
    <location>
        <begin position="234"/>
        <end position="405"/>
    </location>
</feature>
<keyword evidence="21 27" id="KW-0449">Lipoprotein</keyword>
<keyword evidence="32" id="KW-1185">Reference proteome</keyword>
<evidence type="ECO:0000256" key="3">
    <source>
        <dbReference type="ARBA" id="ARBA00004489"/>
    </source>
</evidence>
<dbReference type="Pfam" id="PF06614">
    <property type="entry name" value="Neuromodulin"/>
    <property type="match status" value="1"/>
</dbReference>
<keyword evidence="10 27" id="KW-1003">Cell membrane</keyword>
<evidence type="ECO:0000256" key="11">
    <source>
        <dbReference type="ARBA" id="ARBA00022490"/>
    </source>
</evidence>
<evidence type="ECO:0000256" key="18">
    <source>
        <dbReference type="ARBA" id="ARBA00023136"/>
    </source>
</evidence>
<dbReference type="InterPro" id="IPR036691">
    <property type="entry name" value="Endo/exonu/phosph_ase_sf"/>
</dbReference>
<feature type="compositionally biased region" description="Basic and acidic residues" evidence="28">
    <location>
        <begin position="322"/>
        <end position="334"/>
    </location>
</feature>
<evidence type="ECO:0000256" key="17">
    <source>
        <dbReference type="ARBA" id="ARBA00023018"/>
    </source>
</evidence>
<dbReference type="GO" id="GO:0040008">
    <property type="term" value="P:regulation of growth"/>
    <property type="evidence" value="ECO:0007669"/>
    <property type="project" value="UniProtKB-UniRule"/>
</dbReference>
<dbReference type="SUPFAM" id="SSF56219">
    <property type="entry name" value="DNase I-like"/>
    <property type="match status" value="1"/>
</dbReference>
<comment type="function">
    <text evidence="22 27">This protein is associated with nerve growth. It is a major component of the motile 'growth cones' that form the tips of elongating axons. Plays a role in axonal and dendritic filopodia induction.</text>
</comment>
<dbReference type="GO" id="GO:0005737">
    <property type="term" value="C:cytoplasm"/>
    <property type="evidence" value="ECO:0007669"/>
    <property type="project" value="UniProtKB-SubCell"/>
</dbReference>
<keyword evidence="17 27" id="KW-0770">Synapse</keyword>
<keyword evidence="9 27" id="KW-0217">Developmental protein</keyword>
<evidence type="ECO:0000256" key="26">
    <source>
        <dbReference type="ARBA" id="ARBA00046855"/>
    </source>
</evidence>
<dbReference type="GO" id="GO:0001786">
    <property type="term" value="F:phosphatidylserine binding"/>
    <property type="evidence" value="ECO:0007669"/>
    <property type="project" value="TreeGrafter"/>
</dbReference>
<keyword evidence="18" id="KW-0472">Membrane</keyword>
<evidence type="ECO:0000256" key="10">
    <source>
        <dbReference type="ARBA" id="ARBA00022475"/>
    </source>
</evidence>
<dbReference type="PRINTS" id="PR00215">
    <property type="entry name" value="NEUROMODULIN"/>
</dbReference>
<dbReference type="CDD" id="cd23767">
    <property type="entry name" value="IQCD"/>
    <property type="match status" value="1"/>
</dbReference>
<evidence type="ECO:0000313" key="32">
    <source>
        <dbReference type="Proteomes" id="UP001166674"/>
    </source>
</evidence>
<dbReference type="PANTHER" id="PTHR10699">
    <property type="entry name" value="NEUROMODULIN"/>
    <property type="match status" value="1"/>
</dbReference>
<dbReference type="Gene3D" id="3.60.10.10">
    <property type="entry name" value="Endonuclease/exonuclease/phosphatase"/>
    <property type="match status" value="1"/>
</dbReference>
<dbReference type="GO" id="GO:0031103">
    <property type="term" value="P:axon regeneration"/>
    <property type="evidence" value="ECO:0007669"/>
    <property type="project" value="TreeGrafter"/>
</dbReference>
<comment type="PTM">
    <text evidence="27">Palmitoylated. Palmitoylation is essential for plasma membrane association.</text>
</comment>
<keyword evidence="15 27" id="KW-0112">Calmodulin-binding</keyword>
<evidence type="ECO:0000256" key="4">
    <source>
        <dbReference type="ARBA" id="ARBA00004496"/>
    </source>
</evidence>
<feature type="compositionally biased region" description="Basic and acidic residues" evidence="28">
    <location>
        <begin position="372"/>
        <end position="405"/>
    </location>
</feature>
<keyword evidence="14 27" id="KW-0221">Differentiation</keyword>
<evidence type="ECO:0000313" key="31">
    <source>
        <dbReference type="EMBL" id="MBZ3875182.1"/>
    </source>
</evidence>
<dbReference type="InterPro" id="IPR000048">
    <property type="entry name" value="IQ_motif_EF-hand-BS"/>
</dbReference>
<feature type="compositionally biased region" description="Low complexity" evidence="28">
    <location>
        <begin position="304"/>
        <end position="315"/>
    </location>
</feature>
<dbReference type="GO" id="GO:0042246">
    <property type="term" value="P:tissue regeneration"/>
    <property type="evidence" value="ECO:0007669"/>
    <property type="project" value="TreeGrafter"/>
</dbReference>
<feature type="region of interest" description="Disordered" evidence="28">
    <location>
        <begin position="187"/>
        <end position="405"/>
    </location>
</feature>
<keyword evidence="16 27" id="KW-0524">Neurogenesis</keyword>